<proteinExistence type="predicted"/>
<evidence type="ECO:0000313" key="2">
    <source>
        <dbReference type="EMBL" id="CAI2162010.1"/>
    </source>
</evidence>
<evidence type="ECO:0000313" key="3">
    <source>
        <dbReference type="Proteomes" id="UP001153678"/>
    </source>
</evidence>
<organism evidence="2 3">
    <name type="scientific">Funneliformis geosporum</name>
    <dbReference type="NCBI Taxonomy" id="1117311"/>
    <lineage>
        <taxon>Eukaryota</taxon>
        <taxon>Fungi</taxon>
        <taxon>Fungi incertae sedis</taxon>
        <taxon>Mucoromycota</taxon>
        <taxon>Glomeromycotina</taxon>
        <taxon>Glomeromycetes</taxon>
        <taxon>Glomerales</taxon>
        <taxon>Glomeraceae</taxon>
        <taxon>Funneliformis</taxon>
    </lineage>
</organism>
<dbReference type="AlphaFoldDB" id="A0A9W4SB51"/>
<feature type="region of interest" description="Disordered" evidence="1">
    <location>
        <begin position="75"/>
        <end position="99"/>
    </location>
</feature>
<evidence type="ECO:0000256" key="1">
    <source>
        <dbReference type="SAM" id="MobiDB-lite"/>
    </source>
</evidence>
<sequence>MVKAYRDMFRQSEKDENHPEGDFECIRYNLKQQFYLIEGVDNLPLEATSSNSSQFNVPDSFAKVVGLNHKITIIPADSQGKPEKNKPVENNPNDNPFNSLPKELNDKNLLQYFQENNIKSIEKEGENLIVECNDNSIFIKSLAISPELKGIEKFLQNKNSKKISLQELSKPSDTSPPTKSPEKNNNL</sequence>
<protein>
    <submittedName>
        <fullName evidence="2">2927_t:CDS:1</fullName>
    </submittedName>
</protein>
<keyword evidence="3" id="KW-1185">Reference proteome</keyword>
<name>A0A9W4SB51_9GLOM</name>
<reference evidence="2" key="1">
    <citation type="submission" date="2022-08" db="EMBL/GenBank/DDBJ databases">
        <authorList>
            <person name="Kallberg Y."/>
            <person name="Tangrot J."/>
            <person name="Rosling A."/>
        </authorList>
    </citation>
    <scope>NUCLEOTIDE SEQUENCE</scope>
    <source>
        <strain evidence="2">Wild A</strain>
    </source>
</reference>
<feature type="region of interest" description="Disordered" evidence="1">
    <location>
        <begin position="1"/>
        <end position="21"/>
    </location>
</feature>
<feature type="region of interest" description="Disordered" evidence="1">
    <location>
        <begin position="162"/>
        <end position="187"/>
    </location>
</feature>
<dbReference type="OrthoDB" id="10659468at2759"/>
<dbReference type="Proteomes" id="UP001153678">
    <property type="component" value="Unassembled WGS sequence"/>
</dbReference>
<comment type="caution">
    <text evidence="2">The sequence shown here is derived from an EMBL/GenBank/DDBJ whole genome shotgun (WGS) entry which is preliminary data.</text>
</comment>
<dbReference type="EMBL" id="CAMKVN010000022">
    <property type="protein sequence ID" value="CAI2162010.1"/>
    <property type="molecule type" value="Genomic_DNA"/>
</dbReference>
<accession>A0A9W4SB51</accession>
<gene>
    <name evidence="2" type="ORF">FWILDA_LOCUS342</name>
</gene>